<evidence type="ECO:0000256" key="3">
    <source>
        <dbReference type="ARBA" id="ARBA00022475"/>
    </source>
</evidence>
<evidence type="ECO:0000313" key="9">
    <source>
        <dbReference type="EMBL" id="USG64159.1"/>
    </source>
</evidence>
<evidence type="ECO:0000313" key="10">
    <source>
        <dbReference type="Proteomes" id="UP001056500"/>
    </source>
</evidence>
<dbReference type="SUPFAM" id="SSF103481">
    <property type="entry name" value="Multidrug resistance efflux transporter EmrE"/>
    <property type="match status" value="2"/>
</dbReference>
<feature type="transmembrane region" description="Helical" evidence="7">
    <location>
        <begin position="270"/>
        <end position="291"/>
    </location>
</feature>
<evidence type="ECO:0000256" key="4">
    <source>
        <dbReference type="ARBA" id="ARBA00022692"/>
    </source>
</evidence>
<dbReference type="Pfam" id="PF00892">
    <property type="entry name" value="EamA"/>
    <property type="match status" value="2"/>
</dbReference>
<feature type="transmembrane region" description="Helical" evidence="7">
    <location>
        <begin position="30"/>
        <end position="51"/>
    </location>
</feature>
<sequence>MVIINYAIMCLVFGTTFLTIKIGIDAGAPPFFSAGIRFFLAGLLLFVWMILKKRARVNLLIQKEMMITGLCLTFGTFSTLYWAEQYVTSGAAAILSATAPMMILLLQMIVMREQVARKALIGCLIGFLGVILLVFPQVTMTASLFWLLGSGAILIGQLFYSSGALYSKQVIRRFADSSPVALNAVQMMYGGAMLMILSFFTEPLHLSSMLTPKAIGSLLYLIIIGSMVGHTIFYWLVAKTNPVFPSTWLYLSPVIAMGLGALLYHETVTWFMALGAVTTIAGIVIVNFDSLRNLIKRQQRKELDLA</sequence>
<feature type="transmembrane region" description="Helical" evidence="7">
    <location>
        <begin position="63"/>
        <end position="83"/>
    </location>
</feature>
<feature type="transmembrane region" description="Helical" evidence="7">
    <location>
        <begin position="144"/>
        <end position="166"/>
    </location>
</feature>
<evidence type="ECO:0000259" key="8">
    <source>
        <dbReference type="Pfam" id="PF00892"/>
    </source>
</evidence>
<evidence type="ECO:0000256" key="2">
    <source>
        <dbReference type="ARBA" id="ARBA00007362"/>
    </source>
</evidence>
<name>A0ABY4WFS0_9BACL</name>
<evidence type="ECO:0000256" key="6">
    <source>
        <dbReference type="ARBA" id="ARBA00023136"/>
    </source>
</evidence>
<feature type="transmembrane region" description="Helical" evidence="7">
    <location>
        <begin position="7"/>
        <end position="24"/>
    </location>
</feature>
<dbReference type="PANTHER" id="PTHR32322:SF18">
    <property type="entry name" value="S-ADENOSYLMETHIONINE_S-ADENOSYLHOMOCYSTEINE TRANSPORTER"/>
    <property type="match status" value="1"/>
</dbReference>
<accession>A0ABY4WFS0</accession>
<dbReference type="PANTHER" id="PTHR32322">
    <property type="entry name" value="INNER MEMBRANE TRANSPORTER"/>
    <property type="match status" value="1"/>
</dbReference>
<dbReference type="RefSeq" id="WP_251871275.1">
    <property type="nucleotide sequence ID" value="NZ_CP098755.1"/>
</dbReference>
<gene>
    <name evidence="9" type="ORF">NDK47_18625</name>
</gene>
<keyword evidence="3" id="KW-1003">Cell membrane</keyword>
<protein>
    <submittedName>
        <fullName evidence="9">EamA family transporter</fullName>
    </submittedName>
</protein>
<evidence type="ECO:0000256" key="7">
    <source>
        <dbReference type="SAM" id="Phobius"/>
    </source>
</evidence>
<feature type="transmembrane region" description="Helical" evidence="7">
    <location>
        <begin position="89"/>
        <end position="107"/>
    </location>
</feature>
<proteinExistence type="inferred from homology"/>
<feature type="transmembrane region" description="Helical" evidence="7">
    <location>
        <begin position="119"/>
        <end position="138"/>
    </location>
</feature>
<dbReference type="InterPro" id="IPR050638">
    <property type="entry name" value="AA-Vitamin_Transporters"/>
</dbReference>
<dbReference type="InterPro" id="IPR000620">
    <property type="entry name" value="EamA_dom"/>
</dbReference>
<dbReference type="InterPro" id="IPR037185">
    <property type="entry name" value="EmrE-like"/>
</dbReference>
<evidence type="ECO:0000256" key="1">
    <source>
        <dbReference type="ARBA" id="ARBA00004651"/>
    </source>
</evidence>
<comment type="similarity">
    <text evidence="2">Belongs to the EamA transporter family.</text>
</comment>
<reference evidence="9" key="1">
    <citation type="submission" date="2022-06" db="EMBL/GenBank/DDBJ databases">
        <title>Genome sequencing of Brevibacillus sp. BB3-R1.</title>
        <authorList>
            <person name="Heo J."/>
            <person name="Lee D."/>
            <person name="Won M."/>
            <person name="Han B.-H."/>
            <person name="Hong S.-B."/>
            <person name="Kwon S.-W."/>
        </authorList>
    </citation>
    <scope>NUCLEOTIDE SEQUENCE</scope>
    <source>
        <strain evidence="9">BB3-R1</strain>
    </source>
</reference>
<keyword evidence="4 7" id="KW-0812">Transmembrane</keyword>
<feature type="domain" description="EamA" evidence="8">
    <location>
        <begin position="6"/>
        <end position="134"/>
    </location>
</feature>
<keyword evidence="10" id="KW-1185">Reference proteome</keyword>
<feature type="transmembrane region" description="Helical" evidence="7">
    <location>
        <begin position="218"/>
        <end position="236"/>
    </location>
</feature>
<feature type="domain" description="EamA" evidence="8">
    <location>
        <begin position="149"/>
        <end position="287"/>
    </location>
</feature>
<dbReference type="Proteomes" id="UP001056500">
    <property type="component" value="Chromosome"/>
</dbReference>
<keyword evidence="6 7" id="KW-0472">Membrane</keyword>
<comment type="subcellular location">
    <subcellularLocation>
        <location evidence="1">Cell membrane</location>
        <topology evidence="1">Multi-pass membrane protein</topology>
    </subcellularLocation>
</comment>
<evidence type="ECO:0000256" key="5">
    <source>
        <dbReference type="ARBA" id="ARBA00022989"/>
    </source>
</evidence>
<feature type="transmembrane region" description="Helical" evidence="7">
    <location>
        <begin position="248"/>
        <end position="264"/>
    </location>
</feature>
<keyword evidence="5 7" id="KW-1133">Transmembrane helix</keyword>
<dbReference type="EMBL" id="CP098755">
    <property type="protein sequence ID" value="USG64159.1"/>
    <property type="molecule type" value="Genomic_DNA"/>
</dbReference>
<feature type="transmembrane region" description="Helical" evidence="7">
    <location>
        <begin position="187"/>
        <end position="206"/>
    </location>
</feature>
<organism evidence="9 10">
    <name type="scientific">Brevibacillus ruminantium</name>
    <dbReference type="NCBI Taxonomy" id="2950604"/>
    <lineage>
        <taxon>Bacteria</taxon>
        <taxon>Bacillati</taxon>
        <taxon>Bacillota</taxon>
        <taxon>Bacilli</taxon>
        <taxon>Bacillales</taxon>
        <taxon>Paenibacillaceae</taxon>
        <taxon>Brevibacillus</taxon>
    </lineage>
</organism>